<sequence>MNKKIAAGSVVILIVVFGLVWWMISGKSNSSNSPEQTEKVLMEGEVMKQVEKSVKVQLVRDASGKKAILTIDGIPQKYTEIEYKLAYITGAGVPRGVLGTIQVDGDTYEKDIVLGSCSTNICTYDEGVTEVDATLKFNSSSGSTIFEKKFKL</sequence>
<protein>
    <submittedName>
        <fullName evidence="2">Uncharacterized protein</fullName>
    </submittedName>
</protein>
<evidence type="ECO:0000313" key="2">
    <source>
        <dbReference type="EMBL" id="PJE62342.1"/>
    </source>
</evidence>
<feature type="transmembrane region" description="Helical" evidence="1">
    <location>
        <begin position="5"/>
        <end position="24"/>
    </location>
</feature>
<dbReference type="Proteomes" id="UP000229554">
    <property type="component" value="Unassembled WGS sequence"/>
</dbReference>
<keyword evidence="1" id="KW-1133">Transmembrane helix</keyword>
<name>A0A2M8KR08_9BACT</name>
<reference evidence="3" key="1">
    <citation type="submission" date="2017-09" db="EMBL/GenBank/DDBJ databases">
        <title>Depth-based differentiation of microbial function through sediment-hosted aquifers and enrichment of novel symbionts in the deep terrestrial subsurface.</title>
        <authorList>
            <person name="Probst A.J."/>
            <person name="Ladd B."/>
            <person name="Jarett J.K."/>
            <person name="Geller-Mcgrath D.E."/>
            <person name="Sieber C.M.K."/>
            <person name="Emerson J.B."/>
            <person name="Anantharaman K."/>
            <person name="Thomas B.C."/>
            <person name="Malmstrom R."/>
            <person name="Stieglmeier M."/>
            <person name="Klingl A."/>
            <person name="Woyke T."/>
            <person name="Ryan C.M."/>
            <person name="Banfield J.F."/>
        </authorList>
    </citation>
    <scope>NUCLEOTIDE SEQUENCE [LARGE SCALE GENOMIC DNA]</scope>
</reference>
<keyword evidence="1" id="KW-0472">Membrane</keyword>
<dbReference type="AlphaFoldDB" id="A0A2M8KR08"/>
<accession>A0A2M8KR08</accession>
<keyword evidence="1" id="KW-0812">Transmembrane</keyword>
<proteinExistence type="predicted"/>
<dbReference type="EMBL" id="PFED01000223">
    <property type="protein sequence ID" value="PJE62342.1"/>
    <property type="molecule type" value="Genomic_DNA"/>
</dbReference>
<gene>
    <name evidence="2" type="ORF">COU88_05545</name>
</gene>
<organism evidence="2 3">
    <name type="scientific">Candidatus Roizmanbacteria bacterium CG10_big_fil_rev_8_21_14_0_10_39_6</name>
    <dbReference type="NCBI Taxonomy" id="1974853"/>
    <lineage>
        <taxon>Bacteria</taxon>
        <taxon>Candidatus Roizmaniibacteriota</taxon>
    </lineage>
</organism>
<comment type="caution">
    <text evidence="2">The sequence shown here is derived from an EMBL/GenBank/DDBJ whole genome shotgun (WGS) entry which is preliminary data.</text>
</comment>
<evidence type="ECO:0000256" key="1">
    <source>
        <dbReference type="SAM" id="Phobius"/>
    </source>
</evidence>
<evidence type="ECO:0000313" key="3">
    <source>
        <dbReference type="Proteomes" id="UP000229554"/>
    </source>
</evidence>